<dbReference type="PANTHER" id="PTHR21708:SF26">
    <property type="entry name" value="2-DEHYDROPANTOATE 2-REDUCTASE"/>
    <property type="match status" value="1"/>
</dbReference>
<dbReference type="Gene3D" id="1.10.1040.10">
    <property type="entry name" value="N-(1-d-carboxylethyl)-l-norvaline Dehydrogenase, domain 2"/>
    <property type="match status" value="1"/>
</dbReference>
<reference evidence="7" key="1">
    <citation type="journal article" date="2013" name="PLoS ONE">
        <title>Biosynthesis of vitamins and cofactors in bacterium-harbouring trypanosomatids depends on the symbiotic association as revealed by genomic analyses.</title>
        <authorList>
            <person name="Klein C.C."/>
            <person name="Alves J.M."/>
            <person name="Serrano M.G."/>
            <person name="Buck G.A."/>
            <person name="Vasconcelos A.T."/>
            <person name="Sagot M.F."/>
            <person name="Teixeira M.M."/>
            <person name="Camargo E.P."/>
            <person name="Motta M.C."/>
        </authorList>
    </citation>
    <scope>NUCLEOTIDE SEQUENCE</scope>
    <source>
        <strain evidence="7">TCC079E</strain>
    </source>
</reference>
<evidence type="ECO:0000256" key="2">
    <source>
        <dbReference type="ARBA" id="ARBA00022857"/>
    </source>
</evidence>
<dbReference type="Pfam" id="PF02558">
    <property type="entry name" value="ApbA"/>
    <property type="match status" value="1"/>
</dbReference>
<feature type="domain" description="Ketopantoate reductase C-terminal" evidence="6">
    <location>
        <begin position="176"/>
        <end position="282"/>
    </location>
</feature>
<dbReference type="InterPro" id="IPR013752">
    <property type="entry name" value="KPA_reductase"/>
</dbReference>
<dbReference type="SUPFAM" id="SSF48179">
    <property type="entry name" value="6-phosphogluconate dehydrogenase C-terminal domain-like"/>
    <property type="match status" value="1"/>
</dbReference>
<dbReference type="InterPro" id="IPR013328">
    <property type="entry name" value="6PGD_dom2"/>
</dbReference>
<dbReference type="Gene3D" id="3.40.50.720">
    <property type="entry name" value="NAD(P)-binding Rossmann-like Domain"/>
    <property type="match status" value="1"/>
</dbReference>
<dbReference type="GO" id="GO:0015940">
    <property type="term" value="P:pantothenate biosynthetic process"/>
    <property type="evidence" value="ECO:0007669"/>
    <property type="project" value="InterPro"/>
</dbReference>
<dbReference type="NCBIfam" id="TIGR00745">
    <property type="entry name" value="apbA_panE"/>
    <property type="match status" value="1"/>
</dbReference>
<dbReference type="GO" id="GO:0008677">
    <property type="term" value="F:2-dehydropantoate 2-reductase activity"/>
    <property type="evidence" value="ECO:0007669"/>
    <property type="project" value="UniProtKB-EC"/>
</dbReference>
<keyword evidence="2" id="KW-0521">NADP</keyword>
<organism evidence="7">
    <name type="scientific">Angomonas desouzai</name>
    <dbReference type="NCBI Taxonomy" id="59800"/>
    <lineage>
        <taxon>Eukaryota</taxon>
        <taxon>Discoba</taxon>
        <taxon>Euglenozoa</taxon>
        <taxon>Kinetoplastea</taxon>
        <taxon>Metakinetoplastina</taxon>
        <taxon>Trypanosomatida</taxon>
        <taxon>Trypanosomatidae</taxon>
        <taxon>Strigomonadinae</taxon>
        <taxon>Angomonas</taxon>
    </lineage>
</organism>
<dbReference type="SUPFAM" id="SSF51735">
    <property type="entry name" value="NAD(P)-binding Rossmann-fold domains"/>
    <property type="match status" value="1"/>
</dbReference>
<feature type="signal peptide" evidence="4">
    <location>
        <begin position="1"/>
        <end position="25"/>
    </location>
</feature>
<dbReference type="InterPro" id="IPR036291">
    <property type="entry name" value="NAD(P)-bd_dom_sf"/>
</dbReference>
<dbReference type="InterPro" id="IPR008927">
    <property type="entry name" value="6-PGluconate_DH-like_C_sf"/>
</dbReference>
<dbReference type="InterPro" id="IPR003710">
    <property type="entry name" value="ApbA"/>
</dbReference>
<accession>T1YT96</accession>
<dbReference type="EC" id="1.1.1.169" evidence="7"/>
<dbReference type="InterPro" id="IPR051402">
    <property type="entry name" value="KPR-Related"/>
</dbReference>
<keyword evidence="4" id="KW-0732">Signal</keyword>
<dbReference type="AlphaFoldDB" id="T1YT96"/>
<dbReference type="EMBL" id="KF160119">
    <property type="protein sequence ID" value="AGU67963.1"/>
    <property type="molecule type" value="Genomic_DNA"/>
</dbReference>
<dbReference type="PANTHER" id="PTHR21708">
    <property type="entry name" value="PROBABLE 2-DEHYDROPANTOATE 2-REDUCTASE"/>
    <property type="match status" value="1"/>
</dbReference>
<dbReference type="Pfam" id="PF08546">
    <property type="entry name" value="ApbA_C"/>
    <property type="match status" value="1"/>
</dbReference>
<dbReference type="InterPro" id="IPR013332">
    <property type="entry name" value="KPR_N"/>
</dbReference>
<evidence type="ECO:0000259" key="6">
    <source>
        <dbReference type="Pfam" id="PF08546"/>
    </source>
</evidence>
<feature type="chain" id="PRO_5004586430" evidence="4">
    <location>
        <begin position="26"/>
        <end position="293"/>
    </location>
</feature>
<comment type="similarity">
    <text evidence="1">Belongs to the ketopantoate reductase family.</text>
</comment>
<protein>
    <submittedName>
        <fullName evidence="7">2-dehydropantoate 2-reductase</fullName>
        <ecNumber evidence="7">1.1.1.169</ecNumber>
    </submittedName>
</protein>
<evidence type="ECO:0000259" key="5">
    <source>
        <dbReference type="Pfam" id="PF02558"/>
    </source>
</evidence>
<name>T1YT96_9TRYP</name>
<feature type="domain" description="Ketopantoate reductase N-terminal" evidence="5">
    <location>
        <begin position="5"/>
        <end position="147"/>
    </location>
</feature>
<proteinExistence type="inferred from homology"/>
<keyword evidence="3 7" id="KW-0560">Oxidoreductase</keyword>
<evidence type="ECO:0000256" key="4">
    <source>
        <dbReference type="SAM" id="SignalP"/>
    </source>
</evidence>
<evidence type="ECO:0000256" key="3">
    <source>
        <dbReference type="ARBA" id="ARBA00023002"/>
    </source>
</evidence>
<sequence>MKTVGLIGLGALGIMFGWQLQQKLGNDFCVIVDEERKETYLRQGIFANGEPCQFRFVTPQQASEPLDLLIFGTKIGGLRAAIATAKPFVGPTTVVLSLLNGVSSEEIIGESYGAEKVLLAVSQEMDAVRVGTGVRYTNMGCIVYGEPNGELTARVTEVERILQKGGVVGRPSREAKRILWNKLMINVGVNQVSAAYNATYGDICKKPEVHEVFLGAMREAMMIGCKEGVDLSEDDVARWISLVEKLDPNSFPSMLQDVRAKRYTEVELFGKTIVQLGKKSEFPPRSIRCLSRK</sequence>
<evidence type="ECO:0000256" key="1">
    <source>
        <dbReference type="ARBA" id="ARBA00007870"/>
    </source>
</evidence>
<dbReference type="GO" id="GO:0005737">
    <property type="term" value="C:cytoplasm"/>
    <property type="evidence" value="ECO:0007669"/>
    <property type="project" value="TreeGrafter"/>
</dbReference>
<evidence type="ECO:0000313" key="7">
    <source>
        <dbReference type="EMBL" id="AGU67963.1"/>
    </source>
</evidence>